<dbReference type="PANTHER" id="PTHR43918">
    <property type="entry name" value="ACETYLCHOLINESTERASE"/>
    <property type="match status" value="1"/>
</dbReference>
<accession>A0A8J2NPP4</accession>
<dbReference type="EC" id="3.1.1.-" evidence="3"/>
<evidence type="ECO:0000256" key="3">
    <source>
        <dbReference type="RuleBase" id="RU361235"/>
    </source>
</evidence>
<dbReference type="EMBL" id="CAJSTJ010000195">
    <property type="protein sequence ID" value="CAG7565910.1"/>
    <property type="molecule type" value="Genomic_DNA"/>
</dbReference>
<protein>
    <recommendedName>
        <fullName evidence="3">Carboxylic ester hydrolase</fullName>
        <ecNumber evidence="3">3.1.1.-</ecNumber>
    </recommendedName>
</protein>
<organism evidence="5 6">
    <name type="scientific">Fusarium equiseti</name>
    <name type="common">Fusarium scirpi</name>
    <dbReference type="NCBI Taxonomy" id="61235"/>
    <lineage>
        <taxon>Eukaryota</taxon>
        <taxon>Fungi</taxon>
        <taxon>Dikarya</taxon>
        <taxon>Ascomycota</taxon>
        <taxon>Pezizomycotina</taxon>
        <taxon>Sordariomycetes</taxon>
        <taxon>Hypocreomycetidae</taxon>
        <taxon>Hypocreales</taxon>
        <taxon>Nectriaceae</taxon>
        <taxon>Fusarium</taxon>
        <taxon>Fusarium incarnatum-equiseti species complex</taxon>
    </lineage>
</organism>
<dbReference type="AlphaFoldDB" id="A0A8J2NPP4"/>
<dbReference type="PANTHER" id="PTHR43918:SF4">
    <property type="entry name" value="CARBOXYLIC ESTER HYDROLASE"/>
    <property type="match status" value="1"/>
</dbReference>
<evidence type="ECO:0000256" key="2">
    <source>
        <dbReference type="ARBA" id="ARBA00022801"/>
    </source>
</evidence>
<keyword evidence="2 3" id="KW-0378">Hydrolase</keyword>
<comment type="caution">
    <text evidence="5">The sequence shown here is derived from an EMBL/GenBank/DDBJ whole genome shotgun (WGS) entry which is preliminary data.</text>
</comment>
<comment type="similarity">
    <text evidence="1 3">Belongs to the type-B carboxylesterase/lipase family.</text>
</comment>
<dbReference type="PROSITE" id="PS00122">
    <property type="entry name" value="CARBOXYLESTERASE_B_1"/>
    <property type="match status" value="1"/>
</dbReference>
<sequence>MPAPAAAWNGTLHAHSYKDWCPGSPTGLPGFTQETNATMSEDCLHINVIRPSGTDARSELPVLVWVHGGGWLEGSAADGRYNGSFLVDKSVQMGMPIIFVSFNYRLGAFGILAGSVLEDAGLVNLALHDQRQALAWVQENIAYFGGNSSLVTLMGESAGALSIGAHLLAYGGRDDGLFRGAILQSGGPLPGDNANRNQTERDADFKMILQETGCQGSDDTLACLRSVPMEILKTAGQRLPPNLVIDGNLVPGKSIVQLENGKFLKIPILTGTNRNEGTTFAQAFGRLPANTDKDFKDFIGAAWGGGPIPDDMFQAWNDMYQKEVDQPSAAGLGTVAPDGGPQLGAQYGKATLWMGDMMFTAGRRLVNKVWAENAVPTFSYFFDAVPANINAKTLGATHFQEIPYMFNNINGVGWDRDPFPLEPDLRRKHHDLANIMSRMWISFVVNQSPNFHQVPEVDLDWPTYTNPCEMNMVFSAAEGLARNAEM</sequence>
<reference evidence="5" key="1">
    <citation type="submission" date="2021-05" db="EMBL/GenBank/DDBJ databases">
        <authorList>
            <person name="Khan N."/>
        </authorList>
    </citation>
    <scope>NUCLEOTIDE SEQUENCE</scope>
</reference>
<evidence type="ECO:0000313" key="6">
    <source>
        <dbReference type="Proteomes" id="UP000693738"/>
    </source>
</evidence>
<evidence type="ECO:0000259" key="4">
    <source>
        <dbReference type="Pfam" id="PF00135"/>
    </source>
</evidence>
<dbReference type="GO" id="GO:0052689">
    <property type="term" value="F:carboxylic ester hydrolase activity"/>
    <property type="evidence" value="ECO:0007669"/>
    <property type="project" value="TreeGrafter"/>
</dbReference>
<gene>
    <name evidence="5" type="ORF">FEQUK3_LOCUS11629</name>
</gene>
<evidence type="ECO:0000256" key="1">
    <source>
        <dbReference type="ARBA" id="ARBA00005964"/>
    </source>
</evidence>
<proteinExistence type="inferred from homology"/>
<dbReference type="InterPro" id="IPR050654">
    <property type="entry name" value="AChE-related_enzymes"/>
</dbReference>
<name>A0A8J2NPP4_FUSEQ</name>
<dbReference type="InterPro" id="IPR019826">
    <property type="entry name" value="Carboxylesterase_B_AS"/>
</dbReference>
<evidence type="ECO:0000313" key="5">
    <source>
        <dbReference type="EMBL" id="CAG7565910.1"/>
    </source>
</evidence>
<feature type="domain" description="Carboxylesterase type B" evidence="4">
    <location>
        <begin position="2"/>
        <end position="467"/>
    </location>
</feature>
<dbReference type="Proteomes" id="UP000693738">
    <property type="component" value="Unassembled WGS sequence"/>
</dbReference>
<dbReference type="Pfam" id="PF00135">
    <property type="entry name" value="COesterase"/>
    <property type="match status" value="1"/>
</dbReference>
<dbReference type="InterPro" id="IPR002018">
    <property type="entry name" value="CarbesteraseB"/>
</dbReference>